<name>A0A081NU76_9BACL</name>
<dbReference type="Proteomes" id="UP000028123">
    <property type="component" value="Unassembled WGS sequence"/>
</dbReference>
<dbReference type="AlphaFoldDB" id="A0A081NU76"/>
<organism evidence="1 2">
    <name type="scientific">Paenibacillus tyrfis</name>
    <dbReference type="NCBI Taxonomy" id="1501230"/>
    <lineage>
        <taxon>Bacteria</taxon>
        <taxon>Bacillati</taxon>
        <taxon>Bacillota</taxon>
        <taxon>Bacilli</taxon>
        <taxon>Bacillales</taxon>
        <taxon>Paenibacillaceae</taxon>
        <taxon>Paenibacillus</taxon>
    </lineage>
</organism>
<accession>A0A081NU76</accession>
<dbReference type="EMBL" id="JNVM01000047">
    <property type="protein sequence ID" value="KEQ21999.1"/>
    <property type="molecule type" value="Genomic_DNA"/>
</dbReference>
<dbReference type="RefSeq" id="WP_036692714.1">
    <property type="nucleotide sequence ID" value="NZ_JNVM01000047.1"/>
</dbReference>
<protein>
    <submittedName>
        <fullName evidence="1">Uncharacterized protein</fullName>
    </submittedName>
</protein>
<reference evidence="1 2" key="1">
    <citation type="submission" date="2014-06" db="EMBL/GenBank/DDBJ databases">
        <title>Draft genome sequence of Paenibacillus sp. MSt1.</title>
        <authorList>
            <person name="Aw Y.K."/>
            <person name="Ong K.S."/>
            <person name="Gan H.M."/>
            <person name="Lee S.M."/>
        </authorList>
    </citation>
    <scope>NUCLEOTIDE SEQUENCE [LARGE SCALE GENOMIC DNA]</scope>
    <source>
        <strain evidence="1 2">MSt1</strain>
    </source>
</reference>
<proteinExistence type="predicted"/>
<keyword evidence="2" id="KW-1185">Reference proteome</keyword>
<dbReference type="OrthoDB" id="2581809at2"/>
<gene>
    <name evidence="1" type="ORF">ET33_28440</name>
</gene>
<evidence type="ECO:0000313" key="1">
    <source>
        <dbReference type="EMBL" id="KEQ21999.1"/>
    </source>
</evidence>
<dbReference type="eggNOG" id="ENOG503076C">
    <property type="taxonomic scope" value="Bacteria"/>
</dbReference>
<evidence type="ECO:0000313" key="2">
    <source>
        <dbReference type="Proteomes" id="UP000028123"/>
    </source>
</evidence>
<sequence length="277" mass="33048">MTLDPIMYKTNRSTVHEHYNIYLIETQKKEPVDSAVVEARNNILSLFHYELLILQSSKEHWERLMNDPSLNFRRELCAKLYRLERADIMVELDLSSGAVSNLFNESTKPNWPRPFQLSVLFEHPWQLINYEIPDPYSYSESPEYFEERVSKKIHLNDLANERSKVLSIRGYVIVNAPELFQQESTALTGRWVTTYPEFDYFEFHLNHEPIIDKVLRESLLKLFPMANHMITTYRPFKPLTKRALWVIIPKNETSPSYEGILHELKKYREHTEYHRLK</sequence>
<comment type="caution">
    <text evidence="1">The sequence shown here is derived from an EMBL/GenBank/DDBJ whole genome shotgun (WGS) entry which is preliminary data.</text>
</comment>